<proteinExistence type="predicted"/>
<protein>
    <submittedName>
        <fullName evidence="2">Uncharacterized protein</fullName>
    </submittedName>
</protein>
<comment type="caution">
    <text evidence="2">The sequence shown here is derived from an EMBL/GenBank/DDBJ whole genome shotgun (WGS) entry which is preliminary data.</text>
</comment>
<dbReference type="Proteomes" id="UP000236664">
    <property type="component" value="Unassembled WGS sequence"/>
</dbReference>
<feature type="region of interest" description="Disordered" evidence="1">
    <location>
        <begin position="1"/>
        <end position="46"/>
    </location>
</feature>
<evidence type="ECO:0000256" key="1">
    <source>
        <dbReference type="SAM" id="MobiDB-lite"/>
    </source>
</evidence>
<keyword evidence="3" id="KW-1185">Reference proteome</keyword>
<dbReference type="AlphaFoldDB" id="A0A2K0WDZ4"/>
<reference evidence="2 3" key="1">
    <citation type="submission" date="2017-06" db="EMBL/GenBank/DDBJ databases">
        <title>Genome of Fusarium nygamai isolate CS10214.</title>
        <authorList>
            <person name="Gardiner D.M."/>
            <person name="Obanor F."/>
            <person name="Kazan K."/>
        </authorList>
    </citation>
    <scope>NUCLEOTIDE SEQUENCE [LARGE SCALE GENOMIC DNA]</scope>
    <source>
        <strain evidence="2 3">CS10214</strain>
    </source>
</reference>
<name>A0A2K0WDZ4_GIBNY</name>
<accession>A0A2K0WDZ4</accession>
<dbReference type="EMBL" id="MTQA01000077">
    <property type="protein sequence ID" value="PNP80497.1"/>
    <property type="molecule type" value="Genomic_DNA"/>
</dbReference>
<evidence type="ECO:0000313" key="2">
    <source>
        <dbReference type="EMBL" id="PNP80497.1"/>
    </source>
</evidence>
<sequence>MPSDEDPYAVPSSEPDMEQENSRNVGEPTDDGVIYAPTKHDGTEDNKPVEIIDYILDPDHHLVDF</sequence>
<gene>
    <name evidence="2" type="ORF">FNYG_06096</name>
</gene>
<organism evidence="2 3">
    <name type="scientific">Gibberella nygamai</name>
    <name type="common">Bean root rot disease fungus</name>
    <name type="synonym">Fusarium nygamai</name>
    <dbReference type="NCBI Taxonomy" id="42673"/>
    <lineage>
        <taxon>Eukaryota</taxon>
        <taxon>Fungi</taxon>
        <taxon>Dikarya</taxon>
        <taxon>Ascomycota</taxon>
        <taxon>Pezizomycotina</taxon>
        <taxon>Sordariomycetes</taxon>
        <taxon>Hypocreomycetidae</taxon>
        <taxon>Hypocreales</taxon>
        <taxon>Nectriaceae</taxon>
        <taxon>Fusarium</taxon>
        <taxon>Fusarium fujikuroi species complex</taxon>
    </lineage>
</organism>
<evidence type="ECO:0000313" key="3">
    <source>
        <dbReference type="Proteomes" id="UP000236664"/>
    </source>
</evidence>